<dbReference type="RefSeq" id="WP_041098741.1">
    <property type="nucleotide sequence ID" value="NZ_AP012547.1"/>
</dbReference>
<dbReference type="OrthoDB" id="9768813at2"/>
<dbReference type="KEGG" id="shd:SUTH_01843"/>
<dbReference type="AlphaFoldDB" id="W0SFT1"/>
<dbReference type="Gene3D" id="3.60.15.10">
    <property type="entry name" value="Ribonuclease Z/Hydroxyacylglutathione hydrolase-like"/>
    <property type="match status" value="1"/>
</dbReference>
<evidence type="ECO:0008006" key="3">
    <source>
        <dbReference type="Google" id="ProtNLM"/>
    </source>
</evidence>
<dbReference type="InterPro" id="IPR036866">
    <property type="entry name" value="RibonucZ/Hydroxyglut_hydro"/>
</dbReference>
<evidence type="ECO:0000313" key="1">
    <source>
        <dbReference type="EMBL" id="BAO29635.1"/>
    </source>
</evidence>
<dbReference type="STRING" id="1223802.SUTH_01843"/>
<protein>
    <recommendedName>
        <fullName evidence="3">Metallo-beta-lactamase domain-containing protein</fullName>
    </recommendedName>
</protein>
<dbReference type="Proteomes" id="UP000031637">
    <property type="component" value="Chromosome"/>
</dbReference>
<dbReference type="HOGENOM" id="CLU_044335_0_0_4"/>
<name>W0SFT1_9PROT</name>
<reference evidence="1 2" key="1">
    <citation type="journal article" date="2014" name="Syst. Appl. Microbiol.">
        <title>Complete genomes of freshwater sulfur oxidizers Sulfuricella denitrificans skB26 and Sulfuritalea hydrogenivorans sk43H: genetic insights into the sulfur oxidation pathway of betaproteobacteria.</title>
        <authorList>
            <person name="Watanabe T."/>
            <person name="Kojima H."/>
            <person name="Fukui M."/>
        </authorList>
    </citation>
    <scope>NUCLEOTIDE SEQUENCE [LARGE SCALE GENOMIC DNA]</scope>
    <source>
        <strain evidence="1">DSM22779</strain>
    </source>
</reference>
<proteinExistence type="predicted"/>
<evidence type="ECO:0000313" key="2">
    <source>
        <dbReference type="Proteomes" id="UP000031637"/>
    </source>
</evidence>
<organism evidence="1 2">
    <name type="scientific">Sulfuritalea hydrogenivorans sk43H</name>
    <dbReference type="NCBI Taxonomy" id="1223802"/>
    <lineage>
        <taxon>Bacteria</taxon>
        <taxon>Pseudomonadati</taxon>
        <taxon>Pseudomonadota</taxon>
        <taxon>Betaproteobacteria</taxon>
        <taxon>Nitrosomonadales</taxon>
        <taxon>Sterolibacteriaceae</taxon>
        <taxon>Sulfuritalea</taxon>
    </lineage>
</organism>
<accession>W0SFT1</accession>
<keyword evidence="2" id="KW-1185">Reference proteome</keyword>
<sequence>MAQTHKIVFYPVGNGDTCQIILAGGRRILFDYCHRRVAENDDDPRIDLKKQLKDELKAADRDDLDVVAFTHADTDHIAGSTDFLELRHAAKYQGDGRIKMQELWVPAALLIEEVERDKLSSEFAILRREARYRVLEGKGIKVFSKPKRLMDEWLRQALKDRGESETARDHLFVDAGTLVDGFSLAVDGAEFFCHSPFIKHCDQGDDLRNEAALIFNVRLRADGADFDFLQIGDSTWEVLEDIVSITKTHKNEDRLKWNLLNIPHHCSYLALSDEKGKQETEPKPLVKELLLHGKKDAYLVSSSDPIPDSKDMYEADQPPHIQAKNAYETYRKKVQGRRVVVTMEEPNASKPEPLMFEVSVGGVAWIKAISGAPAVLGSKPPRAGLESRPIRAG</sequence>
<dbReference type="EMBL" id="AP012547">
    <property type="protein sequence ID" value="BAO29635.1"/>
    <property type="molecule type" value="Genomic_DNA"/>
</dbReference>
<gene>
    <name evidence="1" type="ORF">SUTH_01843</name>
</gene>
<dbReference type="SUPFAM" id="SSF56281">
    <property type="entry name" value="Metallo-hydrolase/oxidoreductase"/>
    <property type="match status" value="1"/>
</dbReference>